<sequence>MLVPPVNTERRAALADVAITVLADRGLKGLTHRAVDAAAGEPVGTTSRYFRTREALLQGVAEQCAGRLAGQLDNAASIDIGTLSMEDLLDRLTLLVDQAITTNRARTLAMMELFLEGTRSAEVRPLLAAALDTVLPVLRALLEASGLRPTNRDVVRLYSTINGVVLTLLTHSAQALGLSAEATTGQFVRDTLAAELASVAS</sequence>
<feature type="DNA-binding region" description="H-T-H motif" evidence="2">
    <location>
        <begin position="31"/>
        <end position="50"/>
    </location>
</feature>
<gene>
    <name evidence="4" type="ORF">BKG73_11030</name>
</gene>
<keyword evidence="5" id="KW-1185">Reference proteome</keyword>
<dbReference type="InterPro" id="IPR009057">
    <property type="entry name" value="Homeodomain-like_sf"/>
</dbReference>
<dbReference type="InterPro" id="IPR001647">
    <property type="entry name" value="HTH_TetR"/>
</dbReference>
<evidence type="ECO:0000256" key="2">
    <source>
        <dbReference type="PROSITE-ProRule" id="PRU00335"/>
    </source>
</evidence>
<evidence type="ECO:0000313" key="5">
    <source>
        <dbReference type="Proteomes" id="UP000179621"/>
    </source>
</evidence>
<evidence type="ECO:0000313" key="4">
    <source>
        <dbReference type="EMBL" id="OHU09693.1"/>
    </source>
</evidence>
<dbReference type="Pfam" id="PF17940">
    <property type="entry name" value="TetR_C_31"/>
    <property type="match status" value="1"/>
</dbReference>
<evidence type="ECO:0000259" key="3">
    <source>
        <dbReference type="PROSITE" id="PS50977"/>
    </source>
</evidence>
<dbReference type="InterPro" id="IPR041583">
    <property type="entry name" value="TetR_C_31"/>
</dbReference>
<dbReference type="Gene3D" id="1.10.357.10">
    <property type="entry name" value="Tetracycline Repressor, domain 2"/>
    <property type="match status" value="1"/>
</dbReference>
<accession>A0ABX3BZS6</accession>
<dbReference type="EMBL" id="MLIH01000012">
    <property type="protein sequence ID" value="OHU09693.1"/>
    <property type="molecule type" value="Genomic_DNA"/>
</dbReference>
<feature type="domain" description="HTH tetR-type" evidence="3">
    <location>
        <begin position="8"/>
        <end position="68"/>
    </location>
</feature>
<dbReference type="Proteomes" id="UP000179621">
    <property type="component" value="Unassembled WGS sequence"/>
</dbReference>
<dbReference type="SUPFAM" id="SSF46689">
    <property type="entry name" value="Homeodomain-like"/>
    <property type="match status" value="1"/>
</dbReference>
<dbReference type="PROSITE" id="PS50977">
    <property type="entry name" value="HTH_TETR_2"/>
    <property type="match status" value="1"/>
</dbReference>
<name>A0ABX3BZS6_9MYCO</name>
<protein>
    <recommendedName>
        <fullName evidence="3">HTH tetR-type domain-containing protein</fullName>
    </recommendedName>
</protein>
<evidence type="ECO:0000256" key="1">
    <source>
        <dbReference type="ARBA" id="ARBA00023125"/>
    </source>
</evidence>
<proteinExistence type="predicted"/>
<keyword evidence="1 2" id="KW-0238">DNA-binding</keyword>
<comment type="caution">
    <text evidence="4">The sequence shown here is derived from an EMBL/GenBank/DDBJ whole genome shotgun (WGS) entry which is preliminary data.</text>
</comment>
<organism evidence="4 5">
    <name type="scientific">Mycobacteroides saopaulense</name>
    <dbReference type="NCBI Taxonomy" id="1578165"/>
    <lineage>
        <taxon>Bacteria</taxon>
        <taxon>Bacillati</taxon>
        <taxon>Actinomycetota</taxon>
        <taxon>Actinomycetes</taxon>
        <taxon>Mycobacteriales</taxon>
        <taxon>Mycobacteriaceae</taxon>
        <taxon>Mycobacteroides</taxon>
    </lineage>
</organism>
<reference evidence="4 5" key="1">
    <citation type="submission" date="2016-10" db="EMBL/GenBank/DDBJ databases">
        <title>Evaluation of Human, Animal and Environmental Mycobacterium chelonae Isolates by Core Genome Phylogenomic Analysis, Targeted Gene Comparison, and Anti-microbial Susceptibility Patterns: A Tale of Mistaken Identities.</title>
        <authorList>
            <person name="Fogelson S.B."/>
            <person name="Camus A.C."/>
            <person name="Lorenz W."/>
            <person name="Vasireddy R."/>
            <person name="Vasireddy S."/>
            <person name="Smith T."/>
            <person name="Brown-Elliott B.A."/>
            <person name="Wallace R.J.Jr."/>
            <person name="Hasan N.A."/>
            <person name="Reischl U."/>
            <person name="Sanchez S."/>
        </authorList>
    </citation>
    <scope>NUCLEOTIDE SEQUENCE [LARGE SCALE GENOMIC DNA]</scope>
    <source>
        <strain evidence="4 5">8528</strain>
    </source>
</reference>